<comment type="similarity">
    <text evidence="2">Belongs to the DNA polymerase type-Y family.</text>
</comment>
<evidence type="ECO:0000256" key="1">
    <source>
        <dbReference type="ARBA" id="ARBA00001946"/>
    </source>
</evidence>
<dbReference type="PANTHER" id="PTHR35369:SF2">
    <property type="entry name" value="BLR3025 PROTEIN"/>
    <property type="match status" value="1"/>
</dbReference>
<dbReference type="GO" id="GO:0006281">
    <property type="term" value="P:DNA repair"/>
    <property type="evidence" value="ECO:0007669"/>
    <property type="project" value="InterPro"/>
</dbReference>
<proteinExistence type="inferred from homology"/>
<evidence type="ECO:0000259" key="9">
    <source>
        <dbReference type="Pfam" id="PF11799"/>
    </source>
</evidence>
<feature type="domain" description="DNA polymerase Y-family little finger" evidence="9">
    <location>
        <begin position="266"/>
        <end position="375"/>
    </location>
</feature>
<dbReference type="PANTHER" id="PTHR35369">
    <property type="entry name" value="BLR3025 PROTEIN-RELATED"/>
    <property type="match status" value="1"/>
</dbReference>
<dbReference type="InterPro" id="IPR017961">
    <property type="entry name" value="DNA_pol_Y-fam_little_finger"/>
</dbReference>
<accession>A0A839AJ73</accession>
<dbReference type="SUPFAM" id="SSF56672">
    <property type="entry name" value="DNA/RNA polymerases"/>
    <property type="match status" value="1"/>
</dbReference>
<feature type="domain" description="UmuC" evidence="8">
    <location>
        <begin position="44"/>
        <end position="169"/>
    </location>
</feature>
<dbReference type="Pfam" id="PF11799">
    <property type="entry name" value="IMS_C"/>
    <property type="match status" value="1"/>
</dbReference>
<dbReference type="EC" id="2.7.7.7" evidence="4"/>
<dbReference type="Pfam" id="PF00817">
    <property type="entry name" value="IMS"/>
    <property type="match status" value="1"/>
</dbReference>
<organism evidence="10 11">
    <name type="scientific">Stappia albiluteola</name>
    <dbReference type="NCBI Taxonomy" id="2758565"/>
    <lineage>
        <taxon>Bacteria</taxon>
        <taxon>Pseudomonadati</taxon>
        <taxon>Pseudomonadota</taxon>
        <taxon>Alphaproteobacteria</taxon>
        <taxon>Hyphomicrobiales</taxon>
        <taxon>Stappiaceae</taxon>
        <taxon>Stappia</taxon>
    </lineage>
</organism>
<comment type="caution">
    <text evidence="10">The sequence shown here is derived from an EMBL/GenBank/DDBJ whole genome shotgun (WGS) entry which is preliminary data.</text>
</comment>
<evidence type="ECO:0000259" key="8">
    <source>
        <dbReference type="Pfam" id="PF00817"/>
    </source>
</evidence>
<evidence type="ECO:0000256" key="3">
    <source>
        <dbReference type="ARBA" id="ARBA00011245"/>
    </source>
</evidence>
<comment type="function">
    <text evidence="6">Poorly processive, error-prone DNA polymerase involved in untargeted mutagenesis. Copies undamaged DNA at stalled replication forks, which arise in vivo from mismatched or misaligned primer ends. These misaligned primers can be extended by PolIV. Exhibits no 3'-5' exonuclease (proofreading) activity. May be involved in translesional synthesis, in conjunction with the beta clamp from PolIII.</text>
</comment>
<evidence type="ECO:0000256" key="7">
    <source>
        <dbReference type="ARBA" id="ARBA00049244"/>
    </source>
</evidence>
<gene>
    <name evidence="10" type="ORF">H2509_15580</name>
</gene>
<dbReference type="Gene3D" id="3.40.1170.60">
    <property type="match status" value="1"/>
</dbReference>
<name>A0A839AJ73_9HYPH</name>
<evidence type="ECO:0000256" key="4">
    <source>
        <dbReference type="ARBA" id="ARBA00012417"/>
    </source>
</evidence>
<keyword evidence="5" id="KW-0227">DNA damage</keyword>
<dbReference type="AlphaFoldDB" id="A0A839AJ73"/>
<evidence type="ECO:0000256" key="6">
    <source>
        <dbReference type="ARBA" id="ARBA00025589"/>
    </source>
</evidence>
<sequence>MCAAVSPRQRILSLWFPELSTDRIERREAGRSWRSRGADVPPRAVTRKVKGAERLAGLNAPARALGLARDEPLADARARILKLVTEPCDEAADAALLAALADWCDRYTPLVAIDGSDGLFLDITGCAHLFAGPQDNAGEASLLADCRARLTAQGFAVSAAIADTPGLASAVARFGSGGKDGNVAAIVPPAQGGDWLKPLPLAALRIGNETVAMLERVGLKRIEDIVGRPRAPLAARFGTLPIRRLDQALGIEGEPISPRLATPALIAERRFFEPVSREEDVRSVIAALAGHLAEALERRGEGGRAFELALFRVDGAVSRVVVGTSRPLRAPRRVLGLFAEKLASLRDELDVGYGFDLIRLGVLEAQREDATQIDLQGADALESDLADLIDRLGARLGLARIARFLPCDRHLPETRQALVPAATVRNDALVWQAEATSGEPPTRPLRLINPPEPVEAVAMVPEGPPLRFRWRKSLYEVAASEGPERIAPPWWSAEYGPGQPDLTRDYFRVEDGAGRRFWLYREGLYEFETHSPRWYLQGLSG</sequence>
<evidence type="ECO:0000256" key="5">
    <source>
        <dbReference type="ARBA" id="ARBA00022763"/>
    </source>
</evidence>
<dbReference type="InterPro" id="IPR043128">
    <property type="entry name" value="Rev_trsase/Diguanyl_cyclase"/>
</dbReference>
<comment type="catalytic activity">
    <reaction evidence="7">
        <text>DNA(n) + a 2'-deoxyribonucleoside 5'-triphosphate = DNA(n+1) + diphosphate</text>
        <dbReference type="Rhea" id="RHEA:22508"/>
        <dbReference type="Rhea" id="RHEA-COMP:17339"/>
        <dbReference type="Rhea" id="RHEA-COMP:17340"/>
        <dbReference type="ChEBI" id="CHEBI:33019"/>
        <dbReference type="ChEBI" id="CHEBI:61560"/>
        <dbReference type="ChEBI" id="CHEBI:173112"/>
        <dbReference type="EC" id="2.7.7.7"/>
    </reaction>
</comment>
<comment type="subunit">
    <text evidence="3">Monomer.</text>
</comment>
<evidence type="ECO:0000256" key="2">
    <source>
        <dbReference type="ARBA" id="ARBA00010945"/>
    </source>
</evidence>
<comment type="cofactor">
    <cofactor evidence="1">
        <name>Mg(2+)</name>
        <dbReference type="ChEBI" id="CHEBI:18420"/>
    </cofactor>
</comment>
<dbReference type="CDD" id="cd03468">
    <property type="entry name" value="PolY_like"/>
    <property type="match status" value="1"/>
</dbReference>
<dbReference type="Gene3D" id="3.30.70.270">
    <property type="match status" value="1"/>
</dbReference>
<dbReference type="GO" id="GO:0003684">
    <property type="term" value="F:damaged DNA binding"/>
    <property type="evidence" value="ECO:0007669"/>
    <property type="project" value="InterPro"/>
</dbReference>
<dbReference type="EMBL" id="JACFXV010000063">
    <property type="protein sequence ID" value="MBA5778549.1"/>
    <property type="molecule type" value="Genomic_DNA"/>
</dbReference>
<evidence type="ECO:0000313" key="11">
    <source>
        <dbReference type="Proteomes" id="UP000541109"/>
    </source>
</evidence>
<dbReference type="RefSeq" id="WP_182166940.1">
    <property type="nucleotide sequence ID" value="NZ_JACFXV010000063.1"/>
</dbReference>
<keyword evidence="11" id="KW-1185">Reference proteome</keyword>
<dbReference type="InterPro" id="IPR001126">
    <property type="entry name" value="UmuC"/>
</dbReference>
<protein>
    <recommendedName>
        <fullName evidence="4">DNA-directed DNA polymerase</fullName>
        <ecNumber evidence="4">2.7.7.7</ecNumber>
    </recommendedName>
</protein>
<evidence type="ECO:0000313" key="10">
    <source>
        <dbReference type="EMBL" id="MBA5778549.1"/>
    </source>
</evidence>
<dbReference type="Proteomes" id="UP000541109">
    <property type="component" value="Unassembled WGS sequence"/>
</dbReference>
<reference evidence="10 11" key="1">
    <citation type="submission" date="2020-07" db="EMBL/GenBank/DDBJ databases">
        <title>Stappia sp., F7233, whole genome shotgun sequencing project.</title>
        <authorList>
            <person name="Jiang S."/>
            <person name="Liu Z.W."/>
            <person name="Du Z.J."/>
        </authorList>
    </citation>
    <scope>NUCLEOTIDE SEQUENCE [LARGE SCALE GENOMIC DNA]</scope>
    <source>
        <strain evidence="10 11">F7233</strain>
    </source>
</reference>
<dbReference type="InterPro" id="IPR043502">
    <property type="entry name" value="DNA/RNA_pol_sf"/>
</dbReference>
<dbReference type="InterPro" id="IPR050356">
    <property type="entry name" value="SulA_CellDiv_inhibitor"/>
</dbReference>